<dbReference type="RefSeq" id="WP_066417950.1">
    <property type="nucleotide sequence ID" value="NZ_CP018866.1"/>
</dbReference>
<organism evidence="1 2">
    <name type="scientific">Sutcliffiella cohnii</name>
    <dbReference type="NCBI Taxonomy" id="33932"/>
    <lineage>
        <taxon>Bacteria</taxon>
        <taxon>Bacillati</taxon>
        <taxon>Bacillota</taxon>
        <taxon>Bacilli</taxon>
        <taxon>Bacillales</taxon>
        <taxon>Bacillaceae</taxon>
        <taxon>Sutcliffiella</taxon>
    </lineage>
</organism>
<dbReference type="Proteomes" id="UP000215224">
    <property type="component" value="Chromosome"/>
</dbReference>
<proteinExistence type="predicted"/>
<evidence type="ECO:0000313" key="1">
    <source>
        <dbReference type="EMBL" id="AST93508.1"/>
    </source>
</evidence>
<reference evidence="1 2" key="1">
    <citation type="submission" date="2016-12" db="EMBL/GenBank/DDBJ databases">
        <title>The whole genome sequencing and assembly of Bacillus cohnii DSM 6307T strain.</title>
        <authorList>
            <person name="Lee Y.-J."/>
            <person name="Yi H."/>
            <person name="Bahn Y.-S."/>
            <person name="Kim J.F."/>
            <person name="Lee D.-W."/>
        </authorList>
    </citation>
    <scope>NUCLEOTIDE SEQUENCE [LARGE SCALE GENOMIC DNA]</scope>
    <source>
        <strain evidence="1 2">DSM 6307</strain>
    </source>
</reference>
<accession>A0A223KVZ5</accession>
<dbReference type="AlphaFoldDB" id="A0A223KVZ5"/>
<evidence type="ECO:0000313" key="2">
    <source>
        <dbReference type="Proteomes" id="UP000215224"/>
    </source>
</evidence>
<name>A0A223KVZ5_9BACI</name>
<gene>
    <name evidence="1" type="ORF">BC6307_20665</name>
</gene>
<sequence>MSTYSYVVDIIENNNNLLDVIVEVQGNAPESILNDIPVIQTYKQLLSFIKKHPFHSILFVKRKSNELIVKRIIELLNEYEVTSNITVLEGMEDADTNKEAYVTFFNGVKTFITGMYPQHFHHTKMKHLLVKDQSEISHDLKTRLLYSSNINSSLLLPEAPTALEELESWFGLAQISLQEKENQHYNVVIKEKANIHTKEVVVLSFHTFTENPSVKEGDNEIFLTIDTVDDYLSFSATVRHTELTGTLRIMHILPHIKDECMWSHKSVCSLRSGTRLAVGQPNVLQSPVCYSIGKEELTNKPIASVFDREFSKAFILSGCHTCRALPDCPSCIKMAPQTEEKKHYCSIRQTLPFVTEFITIRNILKSFFYGQQRFVSPSETVAFSTKVKKLFYDKESTREKALSSQLYFLFSWKEDVYLYIKRTMKFYKINNLLATYLEGKMLGETEKEIQAYIQDKHNWSLEIYEQFNEKATLFTQKVGLS</sequence>
<keyword evidence="2" id="KW-1185">Reference proteome</keyword>
<dbReference type="KEGG" id="bcoh:BC6307_20665"/>
<dbReference type="STRING" id="1314751.GCA_001591425_03055"/>
<protein>
    <submittedName>
        <fullName evidence="1">Uncharacterized protein</fullName>
    </submittedName>
</protein>
<dbReference type="EMBL" id="CP018866">
    <property type="protein sequence ID" value="AST93508.1"/>
    <property type="molecule type" value="Genomic_DNA"/>
</dbReference>